<comment type="caution">
    <text evidence="3">The sequence shown here is derived from an EMBL/GenBank/DDBJ whole genome shotgun (WGS) entry which is preliminary data.</text>
</comment>
<accession>S0KMT0</accession>
<gene>
    <name evidence="3" type="ORF">I568_01972</name>
</gene>
<dbReference type="PANTHER" id="PTHR33392">
    <property type="entry name" value="POLYISOPRENYL-TEICHOIC ACID--PEPTIDOGLYCAN TEICHOIC ACID TRANSFERASE TAGU"/>
    <property type="match status" value="1"/>
</dbReference>
<dbReference type="eggNOG" id="COG1316">
    <property type="taxonomic scope" value="Bacteria"/>
</dbReference>
<dbReference type="PANTHER" id="PTHR33392:SF6">
    <property type="entry name" value="POLYISOPRENYL-TEICHOIC ACID--PEPTIDOGLYCAN TEICHOIC ACID TRANSFERASE TAGU"/>
    <property type="match status" value="1"/>
</dbReference>
<dbReference type="InterPro" id="IPR004474">
    <property type="entry name" value="LytR_CpsA_psr"/>
</dbReference>
<keyword evidence="4" id="KW-1185">Reference proteome</keyword>
<proteinExistence type="inferred from homology"/>
<protein>
    <recommendedName>
        <fullName evidence="2">Cell envelope-related transcriptional attenuator domain-containing protein</fullName>
    </recommendedName>
</protein>
<dbReference type="OrthoDB" id="27330at2"/>
<evidence type="ECO:0000313" key="3">
    <source>
        <dbReference type="EMBL" id="EOW80272.1"/>
    </source>
</evidence>
<comment type="similarity">
    <text evidence="1">Belongs to the LytR/CpsA/Psr (LCP) family.</text>
</comment>
<organism evidence="3 4">
    <name type="scientific">Enterococcus columbae DSM 7374 = ATCC 51263</name>
    <dbReference type="NCBI Taxonomy" id="1121865"/>
    <lineage>
        <taxon>Bacteria</taxon>
        <taxon>Bacillati</taxon>
        <taxon>Bacillota</taxon>
        <taxon>Bacilli</taxon>
        <taxon>Lactobacillales</taxon>
        <taxon>Enterococcaceae</taxon>
        <taxon>Enterococcus</taxon>
    </lineage>
</organism>
<evidence type="ECO:0000259" key="2">
    <source>
        <dbReference type="Pfam" id="PF03816"/>
    </source>
</evidence>
<dbReference type="AlphaFoldDB" id="S0KMT0"/>
<sequence>MKRKKSIWKTILITVGALLLALVVISGGILAFAYHDFSENVQKTYEPVKRQEDSKTKAANLSDKQPFSVLLLGIDTGALNRYGQGRSDSIMVVTVNPTKKQTTVVSIARDTYVDIVGHGTQDKINHAYAFGGAAMSMDTVQKYLDIPIQHYVTMNMRAIKDLVDVIGGIEVENDLAFENSGFTFNQGKISLNGDQTLAFTRMRYDDPRGDYGRQERQRMVVKAVAEKFLSVYGVSKYREVLQALSENMKTDLDQNAVQQIMLNYRDAFNNVKMDQLQGTGFMKDGISYQSVSPEELQRVQQELKDQLA</sequence>
<feature type="domain" description="Cell envelope-related transcriptional attenuator" evidence="2">
    <location>
        <begin position="86"/>
        <end position="228"/>
    </location>
</feature>
<dbReference type="Proteomes" id="UP000014113">
    <property type="component" value="Unassembled WGS sequence"/>
</dbReference>
<evidence type="ECO:0000256" key="1">
    <source>
        <dbReference type="ARBA" id="ARBA00006068"/>
    </source>
</evidence>
<evidence type="ECO:0000313" key="4">
    <source>
        <dbReference type="Proteomes" id="UP000014113"/>
    </source>
</evidence>
<dbReference type="Gene3D" id="3.40.630.190">
    <property type="entry name" value="LCP protein"/>
    <property type="match status" value="1"/>
</dbReference>
<dbReference type="InterPro" id="IPR050922">
    <property type="entry name" value="LytR/CpsA/Psr_CW_biosynth"/>
</dbReference>
<dbReference type="EMBL" id="ASWJ01000009">
    <property type="protein sequence ID" value="EOW80272.1"/>
    <property type="molecule type" value="Genomic_DNA"/>
</dbReference>
<dbReference type="NCBIfam" id="TIGR00350">
    <property type="entry name" value="lytR_cpsA_psr"/>
    <property type="match status" value="1"/>
</dbReference>
<dbReference type="Pfam" id="PF03816">
    <property type="entry name" value="LytR_cpsA_psr"/>
    <property type="match status" value="1"/>
</dbReference>
<dbReference type="RefSeq" id="WP_016183499.1">
    <property type="nucleotide sequence ID" value="NZ_JXKI01000004.1"/>
</dbReference>
<dbReference type="PATRIC" id="fig|1121865.3.peg.1320"/>
<dbReference type="STRING" id="1121865.OMW_01358"/>
<name>S0KMT0_9ENTE</name>
<reference evidence="3 4" key="1">
    <citation type="submission" date="2013-03" db="EMBL/GenBank/DDBJ databases">
        <title>The Genome Sequence of Enterococcus columbae ATCC_51263 (PacBio/Illumina hybrid assembly).</title>
        <authorList>
            <consortium name="The Broad Institute Genomics Platform"/>
            <consortium name="The Broad Institute Genome Sequencing Center for Infectious Disease"/>
            <person name="Earl A."/>
            <person name="Russ C."/>
            <person name="Gilmore M."/>
            <person name="Surin D."/>
            <person name="Walker B."/>
            <person name="Young S."/>
            <person name="Zeng Q."/>
            <person name="Gargeya S."/>
            <person name="Fitzgerald M."/>
            <person name="Haas B."/>
            <person name="Abouelleil A."/>
            <person name="Allen A.W."/>
            <person name="Alvarado L."/>
            <person name="Arachchi H.M."/>
            <person name="Berlin A.M."/>
            <person name="Chapman S.B."/>
            <person name="Gainer-Dewar J."/>
            <person name="Goldberg J."/>
            <person name="Griggs A."/>
            <person name="Gujja S."/>
            <person name="Hansen M."/>
            <person name="Howarth C."/>
            <person name="Imamovic A."/>
            <person name="Ireland A."/>
            <person name="Larimer J."/>
            <person name="McCowan C."/>
            <person name="Murphy C."/>
            <person name="Pearson M."/>
            <person name="Poon T.W."/>
            <person name="Priest M."/>
            <person name="Roberts A."/>
            <person name="Saif S."/>
            <person name="Shea T."/>
            <person name="Sisk P."/>
            <person name="Sykes S."/>
            <person name="Wortman J."/>
            <person name="Nusbaum C."/>
            <person name="Birren B."/>
        </authorList>
    </citation>
    <scope>NUCLEOTIDE SEQUENCE [LARGE SCALE GENOMIC DNA]</scope>
    <source>
        <strain evidence="3 4">ATCC 51263</strain>
    </source>
</reference>